<comment type="subunit">
    <text evidence="4">Oligomeric complex that consists of at least the alpha, beta, beta', gamma, delta, epsilon and zeta subunits.</text>
</comment>
<keyword evidence="12" id="KW-0968">Cytoplasmic vesicle</keyword>
<reference evidence="15 16" key="1">
    <citation type="submission" date="2024-08" db="EMBL/GenBank/DDBJ databases">
        <title>Gnathostoma spinigerum genome.</title>
        <authorList>
            <person name="Gonzalez-Bertolin B."/>
            <person name="Monzon S."/>
            <person name="Zaballos A."/>
            <person name="Jimenez P."/>
            <person name="Dekumyoy P."/>
            <person name="Varona S."/>
            <person name="Cuesta I."/>
            <person name="Sumanam S."/>
            <person name="Adisakwattana P."/>
            <person name="Gasser R.B."/>
            <person name="Hernandez-Gonzalez A."/>
            <person name="Young N.D."/>
            <person name="Perteguer M.J."/>
        </authorList>
    </citation>
    <scope>NUCLEOTIDE SEQUENCE [LARGE SCALE GENOMIC DNA]</scope>
    <source>
        <strain evidence="15">AL3</strain>
        <tissue evidence="15">Liver</tissue>
    </source>
</reference>
<keyword evidence="6" id="KW-0813">Transport</keyword>
<evidence type="ECO:0000256" key="10">
    <source>
        <dbReference type="ARBA" id="ARBA00023034"/>
    </source>
</evidence>
<evidence type="ECO:0000313" key="15">
    <source>
        <dbReference type="EMBL" id="MFH4980228.1"/>
    </source>
</evidence>
<keyword evidence="8" id="KW-0931">ER-Golgi transport</keyword>
<evidence type="ECO:0000256" key="3">
    <source>
        <dbReference type="ARBA" id="ARBA00008827"/>
    </source>
</evidence>
<dbReference type="SUPFAM" id="SSF48452">
    <property type="entry name" value="TPR-like"/>
    <property type="match status" value="1"/>
</dbReference>
<organism evidence="15 16">
    <name type="scientific">Gnathostoma spinigerum</name>
    <dbReference type="NCBI Taxonomy" id="75299"/>
    <lineage>
        <taxon>Eukaryota</taxon>
        <taxon>Metazoa</taxon>
        <taxon>Ecdysozoa</taxon>
        <taxon>Nematoda</taxon>
        <taxon>Chromadorea</taxon>
        <taxon>Rhabditida</taxon>
        <taxon>Spirurina</taxon>
        <taxon>Gnathostomatomorpha</taxon>
        <taxon>Gnathostomatoidea</taxon>
        <taxon>Gnathostomatidae</taxon>
        <taxon>Gnathostoma</taxon>
    </lineage>
</organism>
<dbReference type="GO" id="GO:0030663">
    <property type="term" value="C:COPI-coated vesicle membrane"/>
    <property type="evidence" value="ECO:0007669"/>
    <property type="project" value="UniProtKB-SubCell"/>
</dbReference>
<keyword evidence="14" id="KW-0175">Coiled coil</keyword>
<dbReference type="PANTHER" id="PTHR10805">
    <property type="entry name" value="COATOMER SUBUNIT EPSILON"/>
    <property type="match status" value="1"/>
</dbReference>
<dbReference type="PIRSF" id="PIRSF016478">
    <property type="entry name" value="Coatomer_esu"/>
    <property type="match status" value="1"/>
</dbReference>
<dbReference type="InterPro" id="IPR011990">
    <property type="entry name" value="TPR-like_helical_dom_sf"/>
</dbReference>
<gene>
    <name evidence="15" type="ORF">AB6A40_006937</name>
</gene>
<evidence type="ECO:0000256" key="6">
    <source>
        <dbReference type="ARBA" id="ARBA00022448"/>
    </source>
</evidence>
<comment type="similarity">
    <text evidence="3">Belongs to the COPE family.</text>
</comment>
<proteinExistence type="inferred from homology"/>
<evidence type="ECO:0000256" key="13">
    <source>
        <dbReference type="ARBA" id="ARBA00031602"/>
    </source>
</evidence>
<evidence type="ECO:0000313" key="16">
    <source>
        <dbReference type="Proteomes" id="UP001608902"/>
    </source>
</evidence>
<dbReference type="GO" id="GO:0016192">
    <property type="term" value="P:vesicle-mediated transport"/>
    <property type="evidence" value="ECO:0007669"/>
    <property type="project" value="UniProtKB-KW"/>
</dbReference>
<protein>
    <recommendedName>
        <fullName evidence="5">Coatomer subunit epsilon</fullName>
    </recommendedName>
    <alternativeName>
        <fullName evidence="13">Epsilon-coat protein</fullName>
    </alternativeName>
</protein>
<comment type="caution">
    <text evidence="15">The sequence shown here is derived from an EMBL/GenBank/DDBJ whole genome shotgun (WGS) entry which is preliminary data.</text>
</comment>
<dbReference type="GO" id="GO:0000139">
    <property type="term" value="C:Golgi membrane"/>
    <property type="evidence" value="ECO:0007669"/>
    <property type="project" value="UniProtKB-SubCell"/>
</dbReference>
<evidence type="ECO:0000256" key="9">
    <source>
        <dbReference type="ARBA" id="ARBA00022927"/>
    </source>
</evidence>
<keyword evidence="16" id="KW-1185">Reference proteome</keyword>
<evidence type="ECO:0000256" key="5">
    <source>
        <dbReference type="ARBA" id="ARBA00015828"/>
    </source>
</evidence>
<keyword evidence="11" id="KW-0472">Membrane</keyword>
<evidence type="ECO:0000256" key="8">
    <source>
        <dbReference type="ARBA" id="ARBA00022892"/>
    </source>
</evidence>
<dbReference type="PANTHER" id="PTHR10805:SF0">
    <property type="entry name" value="COATOMER SUBUNIT EPSILON"/>
    <property type="match status" value="1"/>
</dbReference>
<dbReference type="InterPro" id="IPR006822">
    <property type="entry name" value="Coatomer_esu"/>
</dbReference>
<dbReference type="Proteomes" id="UP001608902">
    <property type="component" value="Unassembled WGS sequence"/>
</dbReference>
<dbReference type="AlphaFoldDB" id="A0ABD6EJS4"/>
<keyword evidence="9" id="KW-0653">Protein transport</keyword>
<dbReference type="EMBL" id="JBGFUD010005254">
    <property type="protein sequence ID" value="MFH4980228.1"/>
    <property type="molecule type" value="Genomic_DNA"/>
</dbReference>
<feature type="coiled-coil region" evidence="14">
    <location>
        <begin position="249"/>
        <end position="276"/>
    </location>
</feature>
<evidence type="ECO:0000256" key="11">
    <source>
        <dbReference type="ARBA" id="ARBA00023136"/>
    </source>
</evidence>
<keyword evidence="7" id="KW-0963">Cytoplasm</keyword>
<accession>A0ABD6EJS4</accession>
<evidence type="ECO:0000256" key="14">
    <source>
        <dbReference type="SAM" id="Coils"/>
    </source>
</evidence>
<evidence type="ECO:0000256" key="7">
    <source>
        <dbReference type="ARBA" id="ARBA00022490"/>
    </source>
</evidence>
<dbReference type="Gene3D" id="1.25.40.10">
    <property type="entry name" value="Tetratricopeptide repeat domain"/>
    <property type="match status" value="1"/>
</dbReference>
<evidence type="ECO:0000256" key="4">
    <source>
        <dbReference type="ARBA" id="ARBA00011775"/>
    </source>
</evidence>
<evidence type="ECO:0000256" key="1">
    <source>
        <dbReference type="ARBA" id="ARBA00004255"/>
    </source>
</evidence>
<comment type="subcellular location">
    <subcellularLocation>
        <location evidence="2">Cytoplasmic vesicle</location>
        <location evidence="2">COPI-coated vesicle membrane</location>
        <topology evidence="2">Peripheral membrane protein</topology>
        <orientation evidence="2">Cytoplasmic side</orientation>
    </subcellularLocation>
    <subcellularLocation>
        <location evidence="1">Golgi apparatus membrane</location>
        <topology evidence="1">Peripheral membrane protein</topology>
        <orientation evidence="1">Cytoplasmic side</orientation>
    </subcellularLocation>
</comment>
<dbReference type="Pfam" id="PF04733">
    <property type="entry name" value="Coatomer_E"/>
    <property type="match status" value="1"/>
</dbReference>
<evidence type="ECO:0000256" key="12">
    <source>
        <dbReference type="ARBA" id="ARBA00023329"/>
    </source>
</evidence>
<dbReference type="GO" id="GO:0015031">
    <property type="term" value="P:protein transport"/>
    <property type="evidence" value="ECO:0007669"/>
    <property type="project" value="UniProtKB-KW"/>
</dbReference>
<sequence length="330" mass="37579">MLKEQQRILIVTTQCALKFDFPVSRSSILIQTTMSKSADVDLLFEVRNSFYMGAYQDCITTAQNLKLKSDEEKLAKDVFMYRAYIAQNKLSVPLSEIREKTSPPALTAVHRFAYYLSEPSKRSAIVEDLEKSLSEDTSGDSTVLLMAAQIYMNEQNYENALRVLHHSDDLECRSATVQCLLRLHRVDLAMKEVKKMQEVDEDATITQLSLAAVNVSVGKEKLKDAFYIYQEMIDKYGPTPLLQVAQASCLIQQQKYAEAENLLNEAQQRDSNYAEALINLIVVSQFLGKSAEVTNRYINQMKEGHPTHPWTKDFIAKEKFFERIATETTA</sequence>
<name>A0ABD6EJS4_9BILA</name>
<evidence type="ECO:0000256" key="2">
    <source>
        <dbReference type="ARBA" id="ARBA00004347"/>
    </source>
</evidence>
<keyword evidence="10" id="KW-0333">Golgi apparatus</keyword>